<gene>
    <name evidence="2" type="primary">PmlGA01_080028000</name>
    <name evidence="2" type="ORF">PMLGA01_080028000</name>
</gene>
<name>A0A1C3KYN7_PLAMA</name>
<evidence type="ECO:0000313" key="3">
    <source>
        <dbReference type="Proteomes" id="UP000219799"/>
    </source>
</evidence>
<dbReference type="AlphaFoldDB" id="A0A1C3KYN7"/>
<feature type="chain" id="PRO_5008678225" evidence="1">
    <location>
        <begin position="25"/>
        <end position="280"/>
    </location>
</feature>
<dbReference type="Proteomes" id="UP000219799">
    <property type="component" value="Chromosome 8"/>
</dbReference>
<accession>A0A1C3KYN7</accession>
<feature type="signal peptide" evidence="1">
    <location>
        <begin position="1"/>
        <end position="24"/>
    </location>
</feature>
<dbReference type="EMBL" id="LT594496">
    <property type="protein sequence ID" value="SBT79318.1"/>
    <property type="molecule type" value="Genomic_DNA"/>
</dbReference>
<dbReference type="VEuPathDB" id="PlasmoDB:PmUG01_08040200"/>
<evidence type="ECO:0000256" key="1">
    <source>
        <dbReference type="SAM" id="SignalP"/>
    </source>
</evidence>
<keyword evidence="1" id="KW-0732">Signal</keyword>
<evidence type="ECO:0000313" key="2">
    <source>
        <dbReference type="EMBL" id="SBT79318.1"/>
    </source>
</evidence>
<proteinExistence type="predicted"/>
<reference evidence="2 3" key="1">
    <citation type="submission" date="2016-06" db="EMBL/GenBank/DDBJ databases">
        <authorList>
            <consortium name="Pathogen Informatics"/>
        </authorList>
    </citation>
    <scope>NUCLEOTIDE SEQUENCE [LARGE SCALE GENOMIC DNA]</scope>
    <source>
        <strain evidence="2">PmlGA01</strain>
    </source>
</reference>
<sequence length="280" mass="33434">MFFIRLSFSLVLVLLLHSPRTVIHSNTAENEQNNELYLTRKKDSYNFLEESLNSLEGSKASTFETVKRRVYSVDLSIAHDKIIMDLKFSMLKNIINVKNNILNCIAESILHMVRAIEPILEETLKYNKFCTSIEEQFFPLYEIDEIYKDKIEGCRESTYDTIFLNYFGIPINDVELALNTYKFDPEIMFRHLNHIENCLNEFYLKMNRPFNEYVKETELYRNFMKTYKKGDTNIENVDYIKVFLDKFDSGWDTTKVLEFFDEMYEHYSLNSYYVPCFLIL</sequence>
<protein>
    <submittedName>
        <fullName evidence="2">Uncharacterized protein</fullName>
    </submittedName>
</protein>
<organism evidence="2 3">
    <name type="scientific">Plasmodium malariae</name>
    <dbReference type="NCBI Taxonomy" id="5858"/>
    <lineage>
        <taxon>Eukaryota</taxon>
        <taxon>Sar</taxon>
        <taxon>Alveolata</taxon>
        <taxon>Apicomplexa</taxon>
        <taxon>Aconoidasida</taxon>
        <taxon>Haemosporida</taxon>
        <taxon>Plasmodiidae</taxon>
        <taxon>Plasmodium</taxon>
        <taxon>Plasmodium (Plasmodium)</taxon>
    </lineage>
</organism>